<accession>A0A6G0TZC0</accession>
<reference evidence="2 3" key="1">
    <citation type="submission" date="2019-08" db="EMBL/GenBank/DDBJ databases">
        <title>The genome of the soybean aphid Biotype 1, its phylome, world population structure and adaptation to the North American continent.</title>
        <authorList>
            <person name="Giordano R."/>
            <person name="Donthu R.K."/>
            <person name="Hernandez A.G."/>
            <person name="Wright C.L."/>
            <person name="Zimin A.V."/>
        </authorList>
    </citation>
    <scope>NUCLEOTIDE SEQUENCE [LARGE SCALE GENOMIC DNA]</scope>
    <source>
        <tissue evidence="2">Whole aphids</tissue>
    </source>
</reference>
<comment type="caution">
    <text evidence="2">The sequence shown here is derived from an EMBL/GenBank/DDBJ whole genome shotgun (WGS) entry which is preliminary data.</text>
</comment>
<evidence type="ECO:0000256" key="1">
    <source>
        <dbReference type="SAM" id="Phobius"/>
    </source>
</evidence>
<evidence type="ECO:0000313" key="3">
    <source>
        <dbReference type="Proteomes" id="UP000475862"/>
    </source>
</evidence>
<organism evidence="2 3">
    <name type="scientific">Aphis glycines</name>
    <name type="common">Soybean aphid</name>
    <dbReference type="NCBI Taxonomy" id="307491"/>
    <lineage>
        <taxon>Eukaryota</taxon>
        <taxon>Metazoa</taxon>
        <taxon>Ecdysozoa</taxon>
        <taxon>Arthropoda</taxon>
        <taxon>Hexapoda</taxon>
        <taxon>Insecta</taxon>
        <taxon>Pterygota</taxon>
        <taxon>Neoptera</taxon>
        <taxon>Paraneoptera</taxon>
        <taxon>Hemiptera</taxon>
        <taxon>Sternorrhyncha</taxon>
        <taxon>Aphidomorpha</taxon>
        <taxon>Aphidoidea</taxon>
        <taxon>Aphididae</taxon>
        <taxon>Aphidini</taxon>
        <taxon>Aphis</taxon>
        <taxon>Aphis</taxon>
    </lineage>
</organism>
<keyword evidence="1" id="KW-0472">Membrane</keyword>
<dbReference type="Proteomes" id="UP000475862">
    <property type="component" value="Unassembled WGS sequence"/>
</dbReference>
<feature type="transmembrane region" description="Helical" evidence="1">
    <location>
        <begin position="80"/>
        <end position="96"/>
    </location>
</feature>
<dbReference type="OrthoDB" id="2120021at2759"/>
<gene>
    <name evidence="2" type="ORF">AGLY_004566</name>
</gene>
<protein>
    <submittedName>
        <fullName evidence="2">Uncharacterized protein</fullName>
    </submittedName>
</protein>
<evidence type="ECO:0000313" key="2">
    <source>
        <dbReference type="EMBL" id="KAE9541321.1"/>
    </source>
</evidence>
<sequence length="420" mass="48711">MSKTTSLDIDGMSAEEKIEQIKMMRDLIRLKEKSGDGCTSAFQKIGKKKNLISDTVMSAVFVTINTDNQKKKKKLQLKKISNAIILLIFLKLSYFLKPQLQACCILRHYRVIDYHYPIKPIMMYNVRIYIFLYTLLSMSIIRMLDNIRFRGRQRIIESRHFSILDLNKNLKQFKKYILKNLSFLLELSAIEAFNLTAFCWRVLTLCIFSHKSSRTLGNSAIDYILKQLINRYRNINLNSHQFDQVCTISAVRLKFTEYIDITSFSNVTHVREESLNELIATFQNISFGGNKAIFNSDEVHSLSGCTTWVSSSKIPSANIVTAFKIIELLVDNVSNTHGSYTNDYLVNNIKIQDRHTIVFSETDISVMSRTKSYWNSLTFIRCFSIILPLNLYYRILELENHVIPSPVIETTINWHFPALI</sequence>
<proteinExistence type="predicted"/>
<keyword evidence="1" id="KW-0812">Transmembrane</keyword>
<name>A0A6G0TZC0_APHGL</name>
<keyword evidence="1" id="KW-1133">Transmembrane helix</keyword>
<dbReference type="EMBL" id="VYZN01000013">
    <property type="protein sequence ID" value="KAE9541321.1"/>
    <property type="molecule type" value="Genomic_DNA"/>
</dbReference>
<keyword evidence="3" id="KW-1185">Reference proteome</keyword>
<dbReference type="AlphaFoldDB" id="A0A6G0TZC0"/>
<feature type="transmembrane region" description="Helical" evidence="1">
    <location>
        <begin position="126"/>
        <end position="144"/>
    </location>
</feature>